<reference evidence="1" key="2">
    <citation type="submission" date="2020-05" db="UniProtKB">
        <authorList>
            <consortium name="EnsemblMetazoa"/>
        </authorList>
    </citation>
    <scope>IDENTIFICATION</scope>
    <source>
        <strain evidence="1">ACHKN1017</strain>
    </source>
</reference>
<keyword evidence="2" id="KW-1185">Reference proteome</keyword>
<organism evidence="1 2">
    <name type="scientific">Anopheles christyi</name>
    <dbReference type="NCBI Taxonomy" id="43041"/>
    <lineage>
        <taxon>Eukaryota</taxon>
        <taxon>Metazoa</taxon>
        <taxon>Ecdysozoa</taxon>
        <taxon>Arthropoda</taxon>
        <taxon>Hexapoda</taxon>
        <taxon>Insecta</taxon>
        <taxon>Pterygota</taxon>
        <taxon>Neoptera</taxon>
        <taxon>Endopterygota</taxon>
        <taxon>Diptera</taxon>
        <taxon>Nematocera</taxon>
        <taxon>Culicoidea</taxon>
        <taxon>Culicidae</taxon>
        <taxon>Anophelinae</taxon>
        <taxon>Anopheles</taxon>
    </lineage>
</organism>
<reference evidence="2" key="1">
    <citation type="submission" date="2013-03" db="EMBL/GenBank/DDBJ databases">
        <title>The Genome Sequence of Anopheles christyi ACHKN1017.</title>
        <authorList>
            <consortium name="The Broad Institute Genomics Platform"/>
            <person name="Neafsey D.E."/>
            <person name="Besansky N."/>
            <person name="Walker B."/>
            <person name="Young S.K."/>
            <person name="Zeng Q."/>
            <person name="Gargeya S."/>
            <person name="Fitzgerald M."/>
            <person name="Haas B."/>
            <person name="Abouelleil A."/>
            <person name="Allen A.W."/>
            <person name="Alvarado L."/>
            <person name="Arachchi H.M."/>
            <person name="Berlin A.M."/>
            <person name="Chapman S.B."/>
            <person name="Gainer-Dewar J."/>
            <person name="Goldberg J."/>
            <person name="Griggs A."/>
            <person name="Gujja S."/>
            <person name="Hansen M."/>
            <person name="Howarth C."/>
            <person name="Imamovic A."/>
            <person name="Ireland A."/>
            <person name="Larimer J."/>
            <person name="McCowan C."/>
            <person name="Murphy C."/>
            <person name="Pearson M."/>
            <person name="Poon T.W."/>
            <person name="Priest M."/>
            <person name="Roberts A."/>
            <person name="Saif S."/>
            <person name="Shea T."/>
            <person name="Sisk P."/>
            <person name="Sykes S."/>
            <person name="Wortman J."/>
            <person name="Nusbaum C."/>
            <person name="Birren B."/>
        </authorList>
    </citation>
    <scope>NUCLEOTIDE SEQUENCE [LARGE SCALE GENOMIC DNA]</scope>
    <source>
        <strain evidence="2">ACHKN1017</strain>
    </source>
</reference>
<protein>
    <submittedName>
        <fullName evidence="1">Uncharacterized protein</fullName>
    </submittedName>
</protein>
<dbReference type="EnsemblMetazoa" id="ACHR014283-RA">
    <property type="protein sequence ID" value="ACHR014283-PA"/>
    <property type="gene ID" value="ACHR014283"/>
</dbReference>
<dbReference type="VEuPathDB" id="VectorBase:ACHR014283"/>
<dbReference type="Proteomes" id="UP000075881">
    <property type="component" value="Unassembled WGS sequence"/>
</dbReference>
<dbReference type="AlphaFoldDB" id="A0A182KIL2"/>
<evidence type="ECO:0000313" key="1">
    <source>
        <dbReference type="EnsemblMetazoa" id="ACHR014283-PA"/>
    </source>
</evidence>
<sequence length="58" mass="6384">MFAYIRSLGDETVSPTDFWTVRGYESYSNFRASDLRLPISGFVSVCRTNKMGLGGGGL</sequence>
<name>A0A182KIL2_9DIPT</name>
<accession>A0A182KIL2</accession>
<proteinExistence type="predicted"/>
<evidence type="ECO:0000313" key="2">
    <source>
        <dbReference type="Proteomes" id="UP000075881"/>
    </source>
</evidence>